<proteinExistence type="predicted"/>
<comment type="caution">
    <text evidence="2">The sequence shown here is derived from an EMBL/GenBank/DDBJ whole genome shotgun (WGS) entry which is preliminary data.</text>
</comment>
<evidence type="ECO:0000256" key="1">
    <source>
        <dbReference type="SAM" id="MobiDB-lite"/>
    </source>
</evidence>
<feature type="region of interest" description="Disordered" evidence="1">
    <location>
        <begin position="92"/>
        <end position="113"/>
    </location>
</feature>
<name>A0A644WVD9_9ZZZZ</name>
<protein>
    <submittedName>
        <fullName evidence="2">Uncharacterized protein</fullName>
    </submittedName>
</protein>
<dbReference type="AlphaFoldDB" id="A0A644WVD9"/>
<accession>A0A644WVD9</accession>
<sequence>MLQCGCVLRCGGVGAIGERVTGNVQSRQCRKGFGDCVCDGFSHGALVGGIHLLLRYADRADALHRSAVGGERAREHMQEGRFASSVLADDRDARNRGEGEVHMIENRGGASHD</sequence>
<evidence type="ECO:0000313" key="2">
    <source>
        <dbReference type="EMBL" id="MPM06043.1"/>
    </source>
</evidence>
<organism evidence="2">
    <name type="scientific">bioreactor metagenome</name>
    <dbReference type="NCBI Taxonomy" id="1076179"/>
    <lineage>
        <taxon>unclassified sequences</taxon>
        <taxon>metagenomes</taxon>
        <taxon>ecological metagenomes</taxon>
    </lineage>
</organism>
<dbReference type="EMBL" id="VSSQ01001191">
    <property type="protein sequence ID" value="MPM06043.1"/>
    <property type="molecule type" value="Genomic_DNA"/>
</dbReference>
<reference evidence="2" key="1">
    <citation type="submission" date="2019-08" db="EMBL/GenBank/DDBJ databases">
        <authorList>
            <person name="Kucharzyk K."/>
            <person name="Murdoch R.W."/>
            <person name="Higgins S."/>
            <person name="Loffler F."/>
        </authorList>
    </citation>
    <scope>NUCLEOTIDE SEQUENCE</scope>
</reference>
<gene>
    <name evidence="2" type="ORF">SDC9_52338</name>
</gene>